<accession>A0A6M7UF68</accession>
<dbReference type="GO" id="GO:0003824">
    <property type="term" value="F:catalytic activity"/>
    <property type="evidence" value="ECO:0007669"/>
    <property type="project" value="InterPro"/>
</dbReference>
<dbReference type="AlphaFoldDB" id="A0A6M7UF68"/>
<sequence length="499" mass="52508">MSVERILWEEDATGLAGLVRKGELSATELTDAAIARAEATRPEINATAEPLYEAARARAKGIDRSLPLAGVPFAIKDLAIAIKGVPSHGGSRIPASVPQINSVMTERYLAAGLIPIVTSTSPEHGLRLMTESKVFGITRNPWNTGHTSGGSSGGAAALVAAGVVPVAHASDGGGSIRVPSACTGLVGLKTSRGRVPLTPLVSESWYGMVVDHAVTRSVRDCALLLDLTHGPDALSPYAALPPRGRFTAAAARDPGKLSLAVYRKSPLGLPISAETMKALDIAVALAREGGHAVEDIDLPFIGRDFFADFCRTVASAVAGTLRAEALRVGRSVTGDIERATRVLGRLGEMVSAGEVYAGLQRLHAASRRLIEETARYDAVLMPVIAHPPLACGAMDPKGADELIENLLDKLHLTPLLKLKPLFGQLMDKSLFFTHWPAIQNVSGQPSIALPVHVTEAGLPLGIQAAGRPGDEETLLSFAAQMEKISGWLGRRAPLMVPSR</sequence>
<organism evidence="5 6">
    <name type="scientific">Mesorhizobium erdmanii</name>
    <dbReference type="NCBI Taxonomy" id="1777866"/>
    <lineage>
        <taxon>Bacteria</taxon>
        <taxon>Pseudomonadati</taxon>
        <taxon>Pseudomonadota</taxon>
        <taxon>Alphaproteobacteria</taxon>
        <taxon>Hyphomicrobiales</taxon>
        <taxon>Phyllobacteriaceae</taxon>
        <taxon>Mesorhizobium</taxon>
    </lineage>
</organism>
<evidence type="ECO:0000313" key="5">
    <source>
        <dbReference type="EMBL" id="QKC74683.1"/>
    </source>
</evidence>
<dbReference type="InterPro" id="IPR023631">
    <property type="entry name" value="Amidase_dom"/>
</dbReference>
<evidence type="ECO:0000313" key="6">
    <source>
        <dbReference type="Proteomes" id="UP000503339"/>
    </source>
</evidence>
<dbReference type="InterPro" id="IPR036928">
    <property type="entry name" value="AS_sf"/>
</dbReference>
<dbReference type="EMBL" id="CP033361">
    <property type="protein sequence ID" value="QKC74683.1"/>
    <property type="molecule type" value="Genomic_DNA"/>
</dbReference>
<name>A0A6M7UF68_9HYPH</name>
<evidence type="ECO:0000256" key="3">
    <source>
        <dbReference type="ARBA" id="ARBA00021874"/>
    </source>
</evidence>
<protein>
    <recommendedName>
        <fullName evidence="3">Indoleacetamide hydrolase</fullName>
    </recommendedName>
</protein>
<dbReference type="Proteomes" id="UP000503339">
    <property type="component" value="Chromosome"/>
</dbReference>
<dbReference type="InterPro" id="IPR000120">
    <property type="entry name" value="Amidase"/>
</dbReference>
<dbReference type="PANTHER" id="PTHR11895:SF7">
    <property type="entry name" value="GLUTAMYL-TRNA(GLN) AMIDOTRANSFERASE SUBUNIT A, MITOCHONDRIAL"/>
    <property type="match status" value="1"/>
</dbReference>
<evidence type="ECO:0000256" key="2">
    <source>
        <dbReference type="ARBA" id="ARBA00009199"/>
    </source>
</evidence>
<comment type="function">
    <text evidence="1">Hydrolyzes indole-3-acetamide (IAM) into indole-3-acetic acid (IAA).</text>
</comment>
<evidence type="ECO:0000256" key="1">
    <source>
        <dbReference type="ARBA" id="ARBA00003871"/>
    </source>
</evidence>
<reference evidence="5 6" key="1">
    <citation type="submission" date="2018-10" db="EMBL/GenBank/DDBJ databases">
        <authorList>
            <person name="Perry B.J."/>
            <person name="Sullivan J.T."/>
            <person name="Murphy R.J.T."/>
            <person name="Ramsay J.P."/>
            <person name="Ronson C.W."/>
        </authorList>
    </citation>
    <scope>NUCLEOTIDE SEQUENCE [LARGE SCALE GENOMIC DNA]</scope>
    <source>
        <strain evidence="5 6">NZP2014</strain>
    </source>
</reference>
<gene>
    <name evidence="5" type="ORF">EB233_03300</name>
</gene>
<proteinExistence type="inferred from homology"/>
<feature type="domain" description="Amidase" evidence="4">
    <location>
        <begin position="28"/>
        <end position="475"/>
    </location>
</feature>
<dbReference type="InterPro" id="IPR020556">
    <property type="entry name" value="Amidase_CS"/>
</dbReference>
<comment type="similarity">
    <text evidence="2">Belongs to the amidase family.</text>
</comment>
<dbReference type="Pfam" id="PF01425">
    <property type="entry name" value="Amidase"/>
    <property type="match status" value="1"/>
</dbReference>
<dbReference type="KEGG" id="merd:EB233_03300"/>
<dbReference type="Gene3D" id="3.90.1300.10">
    <property type="entry name" value="Amidase signature (AS) domain"/>
    <property type="match status" value="1"/>
</dbReference>
<keyword evidence="6" id="KW-1185">Reference proteome</keyword>
<dbReference type="SUPFAM" id="SSF75304">
    <property type="entry name" value="Amidase signature (AS) enzymes"/>
    <property type="match status" value="1"/>
</dbReference>
<dbReference type="PANTHER" id="PTHR11895">
    <property type="entry name" value="TRANSAMIDASE"/>
    <property type="match status" value="1"/>
</dbReference>
<evidence type="ECO:0000259" key="4">
    <source>
        <dbReference type="Pfam" id="PF01425"/>
    </source>
</evidence>
<dbReference type="PROSITE" id="PS00571">
    <property type="entry name" value="AMIDASES"/>
    <property type="match status" value="1"/>
</dbReference>
<dbReference type="RefSeq" id="WP_064990098.1">
    <property type="nucleotide sequence ID" value="NZ_CP033361.1"/>
</dbReference>